<protein>
    <submittedName>
        <fullName evidence="9">Caskin-1-like</fullName>
    </submittedName>
</protein>
<feature type="compositionally biased region" description="Gly residues" evidence="6">
    <location>
        <begin position="697"/>
        <end position="707"/>
    </location>
</feature>
<feature type="compositionally biased region" description="Basic and acidic residues" evidence="6">
    <location>
        <begin position="733"/>
        <end position="744"/>
    </location>
</feature>
<feature type="repeat" description="ANK" evidence="4">
    <location>
        <begin position="32"/>
        <end position="64"/>
    </location>
</feature>
<reference evidence="9" key="1">
    <citation type="submission" date="2021-04" db="EMBL/GenBank/DDBJ databases">
        <authorList>
            <consortium name="Wellcome Sanger Institute Data Sharing"/>
        </authorList>
    </citation>
    <scope>NUCLEOTIDE SEQUENCE [LARGE SCALE GENOMIC DNA]</scope>
</reference>
<feature type="region of interest" description="Disordered" evidence="6">
    <location>
        <begin position="806"/>
        <end position="1039"/>
    </location>
</feature>
<dbReference type="Gene3D" id="1.10.150.50">
    <property type="entry name" value="Transcription Factor, Ets-1"/>
    <property type="match status" value="2"/>
</dbReference>
<sequence length="1101" mass="119710">MGKDQELLQAVKTEDLLTAQRLLQRPRPGKASQLAPLHHAALSGNKELISLLLEAQAAVDIKDHKGMRPLHYAAWQGKTEPMKMLLKAGSSVNGQSDEGQIPLHLSSQHGHYDGSEMLLQHQSNPCISDSAGKTPLDLACEFGRVGVVQLLLSSNMCAAMLEPKPSDPNGVSPLHLAAKNGHIDVIRLLIQAGIDINRQSESGTALHQAALCGKTEVVRLLLDSGISAGVRNTLSQTALDIVNQFTTTQASREIKQLLRDASAAMQVRALKDYCNNYDLTSLNIKAGDIITVLEQHSDGRWKGCIHDNRTGNDRVGYFPSNMVEVIKRAGSRTAEPSPQGSPTLGQQSSTSEDIWVLRKPLAGKLTSVFAGNKVKLFVLDVTPHVCVCVWRSVCRALEEPPRTLLEKQAVVAWLGEFQLQFYTTHFLTAGYDLDTISRMTPEDLTAIGVMKPGHRKKLTSEISKLPSTDWLPDHKPANLGDWLSHLGLSQYYQVLVQNGYENIDFISDISLEDLQEIGITKLGHQKKLMLGVRRLKEIQRGESSSEPPQSPSTPPPSPGGSTGSEPRKEARKQRDGAPSPLTPPHTPTQTPPQTPPHTRTQQASPRARPRPSTQMAAVDSSVPLLRLPSEEEERRRTHSLIGSESDSRYATVCRSSSARPAPNDVTVNRSQSSVTLRPRRKGRPPTPPKRSCSSITGGDGEGEGVGQVEGLLGLPTYRERRASDCGSLGSARRSQDSAGLERSEGASGSVRSLAAMLETSIVGGAKTLPRNLGGSTNYLQVGVCVSVFAGAGGLGSEDDDVLSRRRTISGPEGLPGDQIDLLPRQPAQQRPEPRPRSTMVSSATEITDGTATLRRKPRPLATDSEAPAPAATTVVTMTTGSDTIRRRPRTSEQTERVIQSNNQSDSPSSQKGGGEPQQNGGVVLRRRPVSEVSDRTETNRESCEWMEARKSLKPPVSPKPSTVTIRKGQTDPPTPTRRVPIPGPDNTDPAQSPGERHIFIHTQTHTHTHTHTHKDRKREEKENLREAEGQVAEVEQKEEVQHRLEETSASLAAAVQAVEHKIKEEDTQNDSLSSKKATVSILDDIGSMFDDLADQLDAMLD</sequence>
<feature type="compositionally biased region" description="Pro residues" evidence="6">
    <location>
        <begin position="548"/>
        <end position="558"/>
    </location>
</feature>
<evidence type="ECO:0000313" key="9">
    <source>
        <dbReference type="Ensembl" id="ENSSAUP00010020950.1"/>
    </source>
</evidence>
<dbReference type="InterPro" id="IPR033635">
    <property type="entry name" value="ANKS1/Caskin"/>
</dbReference>
<feature type="compositionally biased region" description="Low complexity" evidence="6">
    <location>
        <begin position="866"/>
        <end position="879"/>
    </location>
</feature>
<dbReference type="Ensembl" id="ENSSAUT00010022135.1">
    <property type="protein sequence ID" value="ENSSAUP00010020950.1"/>
    <property type="gene ID" value="ENSSAUG00010009301.1"/>
</dbReference>
<evidence type="ECO:0000256" key="4">
    <source>
        <dbReference type="PROSITE-ProRule" id="PRU00023"/>
    </source>
</evidence>
<reference evidence="9" key="3">
    <citation type="submission" date="2025-09" db="UniProtKB">
        <authorList>
            <consortium name="Ensembl"/>
        </authorList>
    </citation>
    <scope>IDENTIFICATION</scope>
</reference>
<gene>
    <name evidence="9" type="primary">si:dkeyp-9d4.3</name>
</gene>
<feature type="compositionally biased region" description="Basic and acidic residues" evidence="6">
    <location>
        <begin position="883"/>
        <end position="895"/>
    </location>
</feature>
<dbReference type="InterPro" id="IPR035498">
    <property type="entry name" value="Caskin1/2_SAM_2"/>
</dbReference>
<dbReference type="Pfam" id="PF12796">
    <property type="entry name" value="Ank_2"/>
    <property type="match status" value="2"/>
</dbReference>
<feature type="compositionally biased region" description="Low complexity" evidence="6">
    <location>
        <begin position="899"/>
        <end position="910"/>
    </location>
</feature>
<name>A0A671V7U8_SPAAU</name>
<feature type="compositionally biased region" description="Basic and acidic residues" evidence="6">
    <location>
        <begin position="565"/>
        <end position="575"/>
    </location>
</feature>
<keyword evidence="1 5" id="KW-0728">SH3 domain</keyword>
<dbReference type="InterPro" id="IPR036028">
    <property type="entry name" value="SH3-like_dom_sf"/>
</dbReference>
<feature type="region of interest" description="Disordered" evidence="6">
    <location>
        <begin position="722"/>
        <end position="749"/>
    </location>
</feature>
<feature type="compositionally biased region" description="Basic and acidic residues" evidence="6">
    <location>
        <begin position="928"/>
        <end position="950"/>
    </location>
</feature>
<evidence type="ECO:0000256" key="3">
    <source>
        <dbReference type="ARBA" id="ARBA00023043"/>
    </source>
</evidence>
<dbReference type="PROSITE" id="PS50002">
    <property type="entry name" value="SH3"/>
    <property type="match status" value="1"/>
</dbReference>
<dbReference type="PROSITE" id="PS50105">
    <property type="entry name" value="SAM_DOMAIN"/>
    <property type="match status" value="2"/>
</dbReference>
<dbReference type="InterPro" id="IPR035497">
    <property type="entry name" value="Caskin1/2_SAM_1"/>
</dbReference>
<feature type="region of interest" description="Disordered" evidence="6">
    <location>
        <begin position="329"/>
        <end position="348"/>
    </location>
</feature>
<accession>A0A671V7U8</accession>
<dbReference type="Pfam" id="PF00023">
    <property type="entry name" value="Ank"/>
    <property type="match status" value="2"/>
</dbReference>
<dbReference type="Pfam" id="PF16907">
    <property type="entry name" value="Caskin-Pro-rich"/>
    <property type="match status" value="1"/>
</dbReference>
<dbReference type="CDD" id="cd09497">
    <property type="entry name" value="SAM_caskin1_2_repeat1"/>
    <property type="match status" value="1"/>
</dbReference>
<dbReference type="InterPro" id="IPR002110">
    <property type="entry name" value="Ankyrin_rpt"/>
</dbReference>
<evidence type="ECO:0000313" key="10">
    <source>
        <dbReference type="Proteomes" id="UP000472265"/>
    </source>
</evidence>
<feature type="compositionally biased region" description="Basic and acidic residues" evidence="6">
    <location>
        <begin position="1017"/>
        <end position="1039"/>
    </location>
</feature>
<dbReference type="InterPro" id="IPR036770">
    <property type="entry name" value="Ankyrin_rpt-contain_sf"/>
</dbReference>
<dbReference type="PANTHER" id="PTHR24174:SF19">
    <property type="entry name" value="CASKIN-1 ISOFORM X1"/>
    <property type="match status" value="1"/>
</dbReference>
<dbReference type="InterPro" id="IPR001452">
    <property type="entry name" value="SH3_domain"/>
</dbReference>
<dbReference type="PROSITE" id="PS50088">
    <property type="entry name" value="ANK_REPEAT"/>
    <property type="match status" value="6"/>
</dbReference>
<dbReference type="Pfam" id="PF07653">
    <property type="entry name" value="SH3_2"/>
    <property type="match status" value="1"/>
</dbReference>
<dbReference type="SMART" id="SM00454">
    <property type="entry name" value="SAM"/>
    <property type="match status" value="2"/>
</dbReference>
<dbReference type="SUPFAM" id="SSF50044">
    <property type="entry name" value="SH3-domain"/>
    <property type="match status" value="1"/>
</dbReference>
<dbReference type="Proteomes" id="UP000472265">
    <property type="component" value="Chromosome 1"/>
</dbReference>
<evidence type="ECO:0000256" key="2">
    <source>
        <dbReference type="ARBA" id="ARBA00022737"/>
    </source>
</evidence>
<dbReference type="InterPro" id="IPR001660">
    <property type="entry name" value="SAM"/>
</dbReference>
<dbReference type="FunFam" id="1.10.150.50:FF:000028">
    <property type="entry name" value="caskin-2 isoform X2"/>
    <property type="match status" value="1"/>
</dbReference>
<dbReference type="FunFam" id="2.30.30.40:FF:000062">
    <property type="entry name" value="caskin-2 isoform X1"/>
    <property type="match status" value="1"/>
</dbReference>
<dbReference type="Gene3D" id="2.30.30.40">
    <property type="entry name" value="SH3 Domains"/>
    <property type="match status" value="1"/>
</dbReference>
<feature type="domain" description="SAM" evidence="8">
    <location>
        <begin position="405"/>
        <end position="468"/>
    </location>
</feature>
<reference evidence="9" key="2">
    <citation type="submission" date="2025-08" db="UniProtKB">
        <authorList>
            <consortium name="Ensembl"/>
        </authorList>
    </citation>
    <scope>IDENTIFICATION</scope>
</reference>
<dbReference type="Pfam" id="PF00536">
    <property type="entry name" value="SAM_1"/>
    <property type="match status" value="2"/>
</dbReference>
<keyword evidence="3 4" id="KW-0040">ANK repeat</keyword>
<feature type="compositionally biased region" description="Pro residues" evidence="6">
    <location>
        <begin position="580"/>
        <end position="595"/>
    </location>
</feature>
<dbReference type="CDD" id="cd09498">
    <property type="entry name" value="SAM_caskin1_2_repeat2"/>
    <property type="match status" value="1"/>
</dbReference>
<feature type="repeat" description="ANK" evidence="4">
    <location>
        <begin position="131"/>
        <end position="155"/>
    </location>
</feature>
<dbReference type="SUPFAM" id="SSF47769">
    <property type="entry name" value="SAM/Pointed domain"/>
    <property type="match status" value="2"/>
</dbReference>
<dbReference type="AlphaFoldDB" id="A0A671V7U8"/>
<evidence type="ECO:0000256" key="1">
    <source>
        <dbReference type="ARBA" id="ARBA00022443"/>
    </source>
</evidence>
<feature type="compositionally biased region" description="Polar residues" evidence="6">
    <location>
        <begin position="838"/>
        <end position="850"/>
    </location>
</feature>
<feature type="repeat" description="ANK" evidence="4">
    <location>
        <begin position="65"/>
        <end position="97"/>
    </location>
</feature>
<feature type="repeat" description="ANK" evidence="4">
    <location>
        <begin position="169"/>
        <end position="201"/>
    </location>
</feature>
<dbReference type="SUPFAM" id="SSF48403">
    <property type="entry name" value="Ankyrin repeat"/>
    <property type="match status" value="1"/>
</dbReference>
<evidence type="ECO:0000259" key="8">
    <source>
        <dbReference type="PROSITE" id="PS50105"/>
    </source>
</evidence>
<organism evidence="9 10">
    <name type="scientific">Sparus aurata</name>
    <name type="common">Gilthead sea bream</name>
    <dbReference type="NCBI Taxonomy" id="8175"/>
    <lineage>
        <taxon>Eukaryota</taxon>
        <taxon>Metazoa</taxon>
        <taxon>Chordata</taxon>
        <taxon>Craniata</taxon>
        <taxon>Vertebrata</taxon>
        <taxon>Euteleostomi</taxon>
        <taxon>Actinopterygii</taxon>
        <taxon>Neopterygii</taxon>
        <taxon>Teleostei</taxon>
        <taxon>Neoteleostei</taxon>
        <taxon>Acanthomorphata</taxon>
        <taxon>Eupercaria</taxon>
        <taxon>Spariformes</taxon>
        <taxon>Sparidae</taxon>
        <taxon>Sparus</taxon>
    </lineage>
</organism>
<dbReference type="PANTHER" id="PTHR24174">
    <property type="entry name" value="ANKYRIN REPEAT AND STERILE ALPHA MOTIF DOMAIN-CONTAINING PROTEIN 1"/>
    <property type="match status" value="1"/>
</dbReference>
<dbReference type="PRINTS" id="PR01415">
    <property type="entry name" value="ANKYRIN"/>
</dbReference>
<dbReference type="SMART" id="SM00248">
    <property type="entry name" value="ANK"/>
    <property type="match status" value="6"/>
</dbReference>
<feature type="repeat" description="ANK" evidence="4">
    <location>
        <begin position="98"/>
        <end position="130"/>
    </location>
</feature>
<dbReference type="PROSITE" id="PS50297">
    <property type="entry name" value="ANK_REP_REGION"/>
    <property type="match status" value="5"/>
</dbReference>
<dbReference type="FunFam" id="1.10.150.50:FF:000032">
    <property type="entry name" value="caskin-1 isoform X1"/>
    <property type="match status" value="1"/>
</dbReference>
<evidence type="ECO:0000259" key="7">
    <source>
        <dbReference type="PROSITE" id="PS50002"/>
    </source>
</evidence>
<dbReference type="Gene3D" id="1.25.40.20">
    <property type="entry name" value="Ankyrin repeat-containing domain"/>
    <property type="match status" value="2"/>
</dbReference>
<feature type="repeat" description="ANK" evidence="4">
    <location>
        <begin position="201"/>
        <end position="233"/>
    </location>
</feature>
<proteinExistence type="predicted"/>
<feature type="domain" description="SAM" evidence="8">
    <location>
        <begin position="474"/>
        <end position="538"/>
    </location>
</feature>
<evidence type="ECO:0000256" key="6">
    <source>
        <dbReference type="SAM" id="MobiDB-lite"/>
    </source>
</evidence>
<feature type="domain" description="SH3" evidence="7">
    <location>
        <begin position="262"/>
        <end position="328"/>
    </location>
</feature>
<feature type="compositionally biased region" description="Polar residues" evidence="6">
    <location>
        <begin position="334"/>
        <end position="348"/>
    </location>
</feature>
<evidence type="ECO:0000256" key="5">
    <source>
        <dbReference type="PROSITE-ProRule" id="PRU00192"/>
    </source>
</evidence>
<dbReference type="Pfam" id="PF16632">
    <property type="entry name" value="Caskin-tail"/>
    <property type="match status" value="1"/>
</dbReference>
<feature type="compositionally biased region" description="Basic residues" evidence="6">
    <location>
        <begin position="1004"/>
        <end position="1016"/>
    </location>
</feature>
<dbReference type="InterPro" id="IPR032117">
    <property type="entry name" value="Caskin_C"/>
</dbReference>
<feature type="compositionally biased region" description="Polar residues" evidence="6">
    <location>
        <begin position="665"/>
        <end position="675"/>
    </location>
</feature>
<dbReference type="InterPro" id="IPR013761">
    <property type="entry name" value="SAM/pointed_sf"/>
</dbReference>
<feature type="region of interest" description="Disordered" evidence="6">
    <location>
        <begin position="539"/>
        <end position="708"/>
    </location>
</feature>
<dbReference type="SMART" id="SM00326">
    <property type="entry name" value="SH3"/>
    <property type="match status" value="1"/>
</dbReference>
<dbReference type="GeneTree" id="ENSGT00940000158025"/>
<keyword evidence="10" id="KW-1185">Reference proteome</keyword>
<keyword evidence="2" id="KW-0677">Repeat</keyword>